<feature type="transmembrane region" description="Helical" evidence="9">
    <location>
        <begin position="351"/>
        <end position="369"/>
    </location>
</feature>
<dbReference type="GO" id="GO:0005789">
    <property type="term" value="C:endoplasmic reticulum membrane"/>
    <property type="evidence" value="ECO:0007669"/>
    <property type="project" value="UniProtKB-SubCell"/>
</dbReference>
<dbReference type="GO" id="GO:0140042">
    <property type="term" value="P:lipid droplet formation"/>
    <property type="evidence" value="ECO:0007669"/>
    <property type="project" value="UniProtKB-UniRule"/>
</dbReference>
<evidence type="ECO:0000256" key="1">
    <source>
        <dbReference type="ARBA" id="ARBA00004477"/>
    </source>
</evidence>
<comment type="function">
    <text evidence="8">Fatty acyl-coenzyme A (CoA) diphosphatase that hydrolyzes fatty acyl-CoA to yield acyl-4'-phosphopantetheine and adenosine 3',5'-bisphosphate. Preferentially hydrolyzes unsaturated long-chain acyl-CoA substrates in the endoplasmic reticulum (ER) lumen. This catalytic activity is required for maintaining ER structure and for lipid droplets (LDs) biogenesis, which are lipid storage organelles involved in maintaining lipid and energy homeostasis. May directly bind to diacylglycerol (DAGs) and triacylglycerol, which is also important for LD biogenesis. May support directional budding of nacent LDs from the ER into the cytosol by reducing DAG levels at sites of LD formation. May play a role in the regulation of cell morphology and cytoskeletal organization. Involved in phospholipid biosynthesis.</text>
</comment>
<keyword evidence="8" id="KW-0594">Phospholipid biosynthesis</keyword>
<dbReference type="EMBL" id="LT598469">
    <property type="protein sequence ID" value="SCV01017.1"/>
    <property type="molecule type" value="Genomic_DNA"/>
</dbReference>
<dbReference type="Proteomes" id="UP000191024">
    <property type="component" value="Chromosome G"/>
</dbReference>
<evidence type="ECO:0000256" key="5">
    <source>
        <dbReference type="ARBA" id="ARBA00022989"/>
    </source>
</evidence>
<feature type="transmembrane region" description="Helical" evidence="9">
    <location>
        <begin position="42"/>
        <end position="63"/>
    </location>
</feature>
<keyword evidence="6" id="KW-0443">Lipid metabolism</keyword>
<dbReference type="EC" id="3.6.1.-" evidence="8"/>
<name>A0A1G4KA09_9SACH</name>
<keyword evidence="4 8" id="KW-0256">Endoplasmic reticulum</keyword>
<reference evidence="10 11" key="1">
    <citation type="submission" date="2016-03" db="EMBL/GenBank/DDBJ databases">
        <authorList>
            <person name="Devillers H."/>
        </authorList>
    </citation>
    <scope>NUCLEOTIDE SEQUENCE [LARGE SCALE GENOMIC DNA]</scope>
    <source>
        <strain evidence="10">CBS 11717</strain>
    </source>
</reference>
<feature type="transmembrane region" description="Helical" evidence="9">
    <location>
        <begin position="12"/>
        <end position="30"/>
    </location>
</feature>
<sequence>MRRKISGYQIFLFSLCPVTLVFGHILSYWLNIDADKDGWFNVYFVKRGWFWTSVVGWWCFIRYRGLQQVGSWKKVLLRYVVLTAWWLFFTQSIISGAAPIMDIVFTLTGGRCNFDVFDPNEILQWKLNEKFHDTVNRRQRSLAKLYNVLKDLKDDPTNMVKHALSRIESWVSENKDQLMEGNYTPGQLNEYIDEILHRWRKINSSNICQSLGGQWIGGHDPSGHIFLITLMSMFLLGELQAIGKRAWRALWKDKAVFEELRAHCIKILTLKTLWGIRTRRSPVNNVGDVRDVLRALVKPPLESAREVYYIVTLLVKYVFWNNPVILLVVLVGMWWWSFLITTIVFHTLWEQLSGLICAYIVATLVYLNIN</sequence>
<dbReference type="InterPro" id="IPR046400">
    <property type="entry name" value="SCS3"/>
</dbReference>
<dbReference type="GO" id="GO:0010945">
    <property type="term" value="F:coenzyme A diphosphatase activity"/>
    <property type="evidence" value="ECO:0007669"/>
    <property type="project" value="InterPro"/>
</dbReference>
<evidence type="ECO:0000256" key="2">
    <source>
        <dbReference type="ARBA" id="ARBA00022692"/>
    </source>
</evidence>
<keyword evidence="5 8" id="KW-1133">Transmembrane helix</keyword>
<keyword evidence="2 8" id="KW-0812">Transmembrane</keyword>
<dbReference type="InterPro" id="IPR019388">
    <property type="entry name" value="FIT"/>
</dbReference>
<accession>A0A1G4KA09</accession>
<comment type="catalytic activity">
    <reaction evidence="8">
        <text>(5Z,8Z,11Z,14Z)-eicosatetraenoyl-CoA + H2O = S-(5Z,8Z,11Z,14Z-eicosatetraenoyl)-4'-phosphopantetheine + adenosine 3',5'-bisphosphate + 2 H(+)</text>
        <dbReference type="Rhea" id="RHEA:65568"/>
        <dbReference type="ChEBI" id="CHEBI:15377"/>
        <dbReference type="ChEBI" id="CHEBI:15378"/>
        <dbReference type="ChEBI" id="CHEBI:57368"/>
        <dbReference type="ChEBI" id="CHEBI:58343"/>
        <dbReference type="ChEBI" id="CHEBI:156554"/>
    </reaction>
</comment>
<gene>
    <name evidence="8" type="primary">SCS3</name>
    <name evidence="8" type="synonym">FIT2B</name>
    <name evidence="10" type="ORF">LAMI_0G08790G</name>
</gene>
<dbReference type="PANTHER" id="PTHR23129:SF0">
    <property type="entry name" value="ACYL-COENZYME A DIPHOSPHATASE FITM2"/>
    <property type="match status" value="1"/>
</dbReference>
<keyword evidence="8" id="KW-1208">Phospholipid metabolism</keyword>
<evidence type="ECO:0000256" key="9">
    <source>
        <dbReference type="SAM" id="Phobius"/>
    </source>
</evidence>
<dbReference type="GO" id="GO:0008654">
    <property type="term" value="P:phospholipid biosynthetic process"/>
    <property type="evidence" value="ECO:0007669"/>
    <property type="project" value="UniProtKB-KW"/>
</dbReference>
<evidence type="ECO:0000313" key="11">
    <source>
        <dbReference type="Proteomes" id="UP000191024"/>
    </source>
</evidence>
<evidence type="ECO:0000256" key="7">
    <source>
        <dbReference type="ARBA" id="ARBA00023136"/>
    </source>
</evidence>
<dbReference type="Pfam" id="PF10261">
    <property type="entry name" value="FIT"/>
    <property type="match status" value="1"/>
</dbReference>
<feature type="transmembrane region" description="Helical" evidence="9">
    <location>
        <begin position="324"/>
        <end position="345"/>
    </location>
</feature>
<evidence type="ECO:0000256" key="6">
    <source>
        <dbReference type="ARBA" id="ARBA00023098"/>
    </source>
</evidence>
<comment type="subcellular location">
    <subcellularLocation>
        <location evidence="1 8">Endoplasmic reticulum membrane</location>
        <topology evidence="1 8">Multi-pass membrane protein</topology>
    </subcellularLocation>
</comment>
<feature type="transmembrane region" description="Helical" evidence="9">
    <location>
        <begin position="224"/>
        <end position="242"/>
    </location>
</feature>
<comment type="catalytic activity">
    <reaction evidence="8">
        <text>an acyl-CoA + H2O = an acyl-4'-phosphopantetheine + adenosine 3',5'-bisphosphate + 2 H(+)</text>
        <dbReference type="Rhea" id="RHEA:50044"/>
        <dbReference type="ChEBI" id="CHEBI:15377"/>
        <dbReference type="ChEBI" id="CHEBI:15378"/>
        <dbReference type="ChEBI" id="CHEBI:58342"/>
        <dbReference type="ChEBI" id="CHEBI:58343"/>
        <dbReference type="ChEBI" id="CHEBI:132023"/>
    </reaction>
</comment>
<keyword evidence="3 8" id="KW-0378">Hydrolase</keyword>
<comment type="catalytic activity">
    <reaction evidence="8">
        <text>hexadecanoyl-CoA + H2O = S-hexadecanoyl-4'-phosphopantetheine + adenosine 3',5'-bisphosphate + 2 H(+)</text>
        <dbReference type="Rhea" id="RHEA:50032"/>
        <dbReference type="ChEBI" id="CHEBI:15377"/>
        <dbReference type="ChEBI" id="CHEBI:15378"/>
        <dbReference type="ChEBI" id="CHEBI:57379"/>
        <dbReference type="ChEBI" id="CHEBI:58343"/>
        <dbReference type="ChEBI" id="CHEBI:132018"/>
    </reaction>
</comment>
<keyword evidence="7 8" id="KW-0472">Membrane</keyword>
<dbReference type="PANTHER" id="PTHR23129">
    <property type="entry name" value="ACYL-COENZYME A DIPHOSPHATASE FITM2"/>
    <property type="match status" value="1"/>
</dbReference>
<dbReference type="HAMAP" id="MF_03231">
    <property type="entry name" value="SCS3"/>
    <property type="match status" value="1"/>
</dbReference>
<feature type="active site" evidence="8">
    <location>
        <position position="346"/>
    </location>
</feature>
<dbReference type="STRING" id="1230905.A0A1G4KA09"/>
<evidence type="ECO:0000256" key="8">
    <source>
        <dbReference type="HAMAP-Rule" id="MF_03231"/>
    </source>
</evidence>
<comment type="catalytic activity">
    <reaction evidence="8">
        <text>(9Z)-octadecenoyl-CoA + H2O = S-(9Z-octadecenoyl)-4'-phosphopantetheine + adenosine 3',5'-bisphosphate + 2 H(+)</text>
        <dbReference type="Rhea" id="RHEA:65564"/>
        <dbReference type="ChEBI" id="CHEBI:15377"/>
        <dbReference type="ChEBI" id="CHEBI:15378"/>
        <dbReference type="ChEBI" id="CHEBI:57387"/>
        <dbReference type="ChEBI" id="CHEBI:58343"/>
        <dbReference type="ChEBI" id="CHEBI:156553"/>
    </reaction>
</comment>
<comment type="similarity">
    <text evidence="8">Belongs to the FIT family. Fungal FIT2B/SCS3 subfamily.</text>
</comment>
<organism evidence="10 11">
    <name type="scientific">Lachancea mirantina</name>
    <dbReference type="NCBI Taxonomy" id="1230905"/>
    <lineage>
        <taxon>Eukaryota</taxon>
        <taxon>Fungi</taxon>
        <taxon>Dikarya</taxon>
        <taxon>Ascomycota</taxon>
        <taxon>Saccharomycotina</taxon>
        <taxon>Saccharomycetes</taxon>
        <taxon>Saccharomycetales</taxon>
        <taxon>Saccharomycetaceae</taxon>
        <taxon>Lachancea</taxon>
    </lineage>
</organism>
<dbReference type="OrthoDB" id="5579088at2759"/>
<evidence type="ECO:0000256" key="4">
    <source>
        <dbReference type="ARBA" id="ARBA00022824"/>
    </source>
</evidence>
<protein>
    <recommendedName>
        <fullName evidence="8">Acyl-coenzyme A diphosphatase SCS3</fullName>
        <ecNumber evidence="8">3.6.1.-</ecNumber>
    </recommendedName>
    <alternativeName>
        <fullName evidence="8">FIT family protein SCS3</fullName>
    </alternativeName>
</protein>
<keyword evidence="11" id="KW-1185">Reference proteome</keyword>
<evidence type="ECO:0000313" key="10">
    <source>
        <dbReference type="EMBL" id="SCV01017.1"/>
    </source>
</evidence>
<evidence type="ECO:0000256" key="3">
    <source>
        <dbReference type="ARBA" id="ARBA00022801"/>
    </source>
</evidence>
<feature type="transmembrane region" description="Helical" evidence="9">
    <location>
        <begin position="75"/>
        <end position="94"/>
    </location>
</feature>
<feature type="active site" evidence="8">
    <location>
        <position position="224"/>
    </location>
</feature>
<dbReference type="AlphaFoldDB" id="A0A1G4KA09"/>
<proteinExistence type="inferred from homology"/>
<keyword evidence="8" id="KW-0444">Lipid biosynthesis</keyword>